<comment type="caution">
    <text evidence="2">The sequence shown here is derived from an EMBL/GenBank/DDBJ whole genome shotgun (WGS) entry which is preliminary data.</text>
</comment>
<dbReference type="Proteomes" id="UP001552299">
    <property type="component" value="Unassembled WGS sequence"/>
</dbReference>
<keyword evidence="3" id="KW-1185">Reference proteome</keyword>
<organism evidence="2 3">
    <name type="scientific">Dendrobium thyrsiflorum</name>
    <name type="common">Pinecone-like raceme dendrobium</name>
    <name type="synonym">Orchid</name>
    <dbReference type="NCBI Taxonomy" id="117978"/>
    <lineage>
        <taxon>Eukaryota</taxon>
        <taxon>Viridiplantae</taxon>
        <taxon>Streptophyta</taxon>
        <taxon>Embryophyta</taxon>
        <taxon>Tracheophyta</taxon>
        <taxon>Spermatophyta</taxon>
        <taxon>Magnoliopsida</taxon>
        <taxon>Liliopsida</taxon>
        <taxon>Asparagales</taxon>
        <taxon>Orchidaceae</taxon>
        <taxon>Epidendroideae</taxon>
        <taxon>Malaxideae</taxon>
        <taxon>Dendrobiinae</taxon>
        <taxon>Dendrobium</taxon>
    </lineage>
</organism>
<feature type="region of interest" description="Disordered" evidence="1">
    <location>
        <begin position="32"/>
        <end position="53"/>
    </location>
</feature>
<name>A0ABD0V5M2_DENTH</name>
<proteinExistence type="predicted"/>
<dbReference type="EMBL" id="JANQDX010000008">
    <property type="protein sequence ID" value="KAL0920060.1"/>
    <property type="molecule type" value="Genomic_DNA"/>
</dbReference>
<evidence type="ECO:0000256" key="1">
    <source>
        <dbReference type="SAM" id="MobiDB-lite"/>
    </source>
</evidence>
<dbReference type="AlphaFoldDB" id="A0ABD0V5M2"/>
<evidence type="ECO:0000313" key="3">
    <source>
        <dbReference type="Proteomes" id="UP001552299"/>
    </source>
</evidence>
<protein>
    <submittedName>
        <fullName evidence="2">Uncharacterized protein</fullName>
    </submittedName>
</protein>
<evidence type="ECO:0000313" key="2">
    <source>
        <dbReference type="EMBL" id="KAL0920060.1"/>
    </source>
</evidence>
<sequence>MASMFLHQLLRFDPLVIDHDPPVQPNNLHRRRFRRRRISPSPFRIEEPPKMKQLQALKLKPHEKNGKLVR</sequence>
<reference evidence="2 3" key="1">
    <citation type="journal article" date="2024" name="Plant Biotechnol. J.">
        <title>Dendrobium thyrsiflorum genome and its molecular insights into genes involved in important horticultural traits.</title>
        <authorList>
            <person name="Chen B."/>
            <person name="Wang J.Y."/>
            <person name="Zheng P.J."/>
            <person name="Li K.L."/>
            <person name="Liang Y.M."/>
            <person name="Chen X.F."/>
            <person name="Zhang C."/>
            <person name="Zhao X."/>
            <person name="He X."/>
            <person name="Zhang G.Q."/>
            <person name="Liu Z.J."/>
            <person name="Xu Q."/>
        </authorList>
    </citation>
    <scope>NUCLEOTIDE SEQUENCE [LARGE SCALE GENOMIC DNA]</scope>
    <source>
        <strain evidence="2">GZMU011</strain>
    </source>
</reference>
<accession>A0ABD0V5M2</accession>
<gene>
    <name evidence="2" type="ORF">M5K25_009167</name>
</gene>